<dbReference type="Gene3D" id="3.40.630.30">
    <property type="match status" value="1"/>
</dbReference>
<dbReference type="InterPro" id="IPR000182">
    <property type="entry name" value="GNAT_dom"/>
</dbReference>
<dbReference type="SUPFAM" id="SSF55729">
    <property type="entry name" value="Acyl-CoA N-acyltransferases (Nat)"/>
    <property type="match status" value="1"/>
</dbReference>
<dbReference type="PROSITE" id="PS51186">
    <property type="entry name" value="GNAT"/>
    <property type="match status" value="1"/>
</dbReference>
<reference evidence="3" key="1">
    <citation type="journal article" date="2019" name="Int. J. Syst. Evol. Microbiol.">
        <title>The Global Catalogue of Microorganisms (GCM) 10K type strain sequencing project: providing services to taxonomists for standard genome sequencing and annotation.</title>
        <authorList>
            <consortium name="The Broad Institute Genomics Platform"/>
            <consortium name="The Broad Institute Genome Sequencing Center for Infectious Disease"/>
            <person name="Wu L."/>
            <person name="Ma J."/>
        </authorList>
    </citation>
    <scope>NUCLEOTIDE SEQUENCE [LARGE SCALE GENOMIC DNA]</scope>
    <source>
        <strain evidence="3">CCUG 30340</strain>
    </source>
</reference>
<keyword evidence="2" id="KW-0808">Transferase</keyword>
<protein>
    <submittedName>
        <fullName evidence="2">GNAT family N-acetyltransferase</fullName>
        <ecNumber evidence="2">2.3.1.-</ecNumber>
    </submittedName>
</protein>
<dbReference type="RefSeq" id="WP_380018860.1">
    <property type="nucleotide sequence ID" value="NZ_JBHSHD010000003.1"/>
</dbReference>
<comment type="caution">
    <text evidence="2">The sequence shown here is derived from an EMBL/GenBank/DDBJ whole genome shotgun (WGS) entry which is preliminary data.</text>
</comment>
<gene>
    <name evidence="2" type="ORF">ACFO6Q_02200</name>
</gene>
<keyword evidence="2" id="KW-0012">Acyltransferase</keyword>
<name>A0ABV9QPS3_9GAMM</name>
<dbReference type="GO" id="GO:0016746">
    <property type="term" value="F:acyltransferase activity"/>
    <property type="evidence" value="ECO:0007669"/>
    <property type="project" value="UniProtKB-KW"/>
</dbReference>
<organism evidence="2 3">
    <name type="scientific">Dokdonella ginsengisoli</name>
    <dbReference type="NCBI Taxonomy" id="363846"/>
    <lineage>
        <taxon>Bacteria</taxon>
        <taxon>Pseudomonadati</taxon>
        <taxon>Pseudomonadota</taxon>
        <taxon>Gammaproteobacteria</taxon>
        <taxon>Lysobacterales</taxon>
        <taxon>Rhodanobacteraceae</taxon>
        <taxon>Dokdonella</taxon>
    </lineage>
</organism>
<evidence type="ECO:0000313" key="3">
    <source>
        <dbReference type="Proteomes" id="UP001595886"/>
    </source>
</evidence>
<proteinExistence type="predicted"/>
<dbReference type="EMBL" id="JBHSHD010000003">
    <property type="protein sequence ID" value="MFC4819116.1"/>
    <property type="molecule type" value="Genomic_DNA"/>
</dbReference>
<accession>A0ABV9QPS3</accession>
<dbReference type="CDD" id="cd04301">
    <property type="entry name" value="NAT_SF"/>
    <property type="match status" value="1"/>
</dbReference>
<dbReference type="EC" id="2.3.1.-" evidence="2"/>
<feature type="domain" description="N-acetyltransferase" evidence="1">
    <location>
        <begin position="12"/>
        <end position="155"/>
    </location>
</feature>
<sequence length="155" mass="17536">MREDEFSSYLDSFIREFSVEVASNYGIPESAALEQVKREMASDLPDGIHTAGQVLTCLVDATQTPERLVGYLWYRQDLAAQVAFIMDFSIFPAYQGQGFGKQALMALEQDLKRKGFAQIKLRVAPDNQRARHVYDVTGFRVTGIHMSKPLDRNRA</sequence>
<dbReference type="InterPro" id="IPR016181">
    <property type="entry name" value="Acyl_CoA_acyltransferase"/>
</dbReference>
<evidence type="ECO:0000259" key="1">
    <source>
        <dbReference type="PROSITE" id="PS51186"/>
    </source>
</evidence>
<dbReference type="Pfam" id="PF00583">
    <property type="entry name" value="Acetyltransf_1"/>
    <property type="match status" value="1"/>
</dbReference>
<dbReference type="Proteomes" id="UP001595886">
    <property type="component" value="Unassembled WGS sequence"/>
</dbReference>
<keyword evidence="3" id="KW-1185">Reference proteome</keyword>
<evidence type="ECO:0000313" key="2">
    <source>
        <dbReference type="EMBL" id="MFC4819116.1"/>
    </source>
</evidence>